<dbReference type="PROSITE" id="PS51164">
    <property type="entry name" value="CBM1_2"/>
    <property type="match status" value="1"/>
</dbReference>
<dbReference type="SMART" id="SM00236">
    <property type="entry name" value="fCBD"/>
    <property type="match status" value="1"/>
</dbReference>
<feature type="signal peptide" evidence="4">
    <location>
        <begin position="1"/>
        <end position="23"/>
    </location>
</feature>
<dbReference type="AlphaFoldDB" id="A0AA40C1F5"/>
<dbReference type="Pfam" id="PF00734">
    <property type="entry name" value="CBM_1"/>
    <property type="match status" value="1"/>
</dbReference>
<dbReference type="GO" id="GO:0050660">
    <property type="term" value="F:flavin adenine dinucleotide binding"/>
    <property type="evidence" value="ECO:0007669"/>
    <property type="project" value="InterPro"/>
</dbReference>
<dbReference type="SUPFAM" id="SSF54373">
    <property type="entry name" value="FAD-linked reductases, C-terminal domain"/>
    <property type="match status" value="1"/>
</dbReference>
<dbReference type="Gene3D" id="3.50.50.60">
    <property type="entry name" value="FAD/NAD(P)-binding domain"/>
    <property type="match status" value="1"/>
</dbReference>
<feature type="domain" description="CBM1" evidence="5">
    <location>
        <begin position="797"/>
        <end position="833"/>
    </location>
</feature>
<evidence type="ECO:0000256" key="1">
    <source>
        <dbReference type="ARBA" id="ARBA00010790"/>
    </source>
</evidence>
<dbReference type="Pfam" id="PF16010">
    <property type="entry name" value="CDH-cyt"/>
    <property type="match status" value="1"/>
</dbReference>
<feature type="chain" id="PRO_5041433909" evidence="4">
    <location>
        <begin position="24"/>
        <end position="833"/>
    </location>
</feature>
<dbReference type="InterPro" id="IPR000254">
    <property type="entry name" value="CBD"/>
</dbReference>
<keyword evidence="3" id="KW-0285">Flavoprotein</keyword>
<dbReference type="Pfam" id="PF00732">
    <property type="entry name" value="GMC_oxred_N"/>
    <property type="match status" value="1"/>
</dbReference>
<dbReference type="SUPFAM" id="SSF57180">
    <property type="entry name" value="Cellulose-binding domain"/>
    <property type="match status" value="1"/>
</dbReference>
<dbReference type="Gene3D" id="3.30.410.10">
    <property type="entry name" value="Cholesterol Oxidase, domain 2"/>
    <property type="match status" value="1"/>
</dbReference>
<dbReference type="GO" id="GO:0016614">
    <property type="term" value="F:oxidoreductase activity, acting on CH-OH group of donors"/>
    <property type="evidence" value="ECO:0007669"/>
    <property type="project" value="InterPro"/>
</dbReference>
<dbReference type="FunFam" id="2.60.40.1210:FF:000004">
    <property type="entry name" value="Cellobiose dehydrogenase"/>
    <property type="match status" value="1"/>
</dbReference>
<comment type="caution">
    <text evidence="6">The sequence shown here is derived from an EMBL/GenBank/DDBJ whole genome shotgun (WGS) entry which is preliminary data.</text>
</comment>
<dbReference type="PROSITE" id="PS00623">
    <property type="entry name" value="GMC_OXRED_1"/>
    <property type="match status" value="1"/>
</dbReference>
<dbReference type="InterPro" id="IPR035971">
    <property type="entry name" value="CBD_sf"/>
</dbReference>
<dbReference type="GO" id="GO:0005975">
    <property type="term" value="P:carbohydrate metabolic process"/>
    <property type="evidence" value="ECO:0007669"/>
    <property type="project" value="InterPro"/>
</dbReference>
<dbReference type="Proteomes" id="UP001174934">
    <property type="component" value="Unassembled WGS sequence"/>
</dbReference>
<evidence type="ECO:0000256" key="3">
    <source>
        <dbReference type="RuleBase" id="RU003968"/>
    </source>
</evidence>
<dbReference type="SUPFAM" id="SSF51905">
    <property type="entry name" value="FAD/NAD(P)-binding domain"/>
    <property type="match status" value="1"/>
</dbReference>
<dbReference type="PANTHER" id="PTHR47190:SF2">
    <property type="entry name" value="CELLOBIOSE DEHYDROGENASE (AFU_ORTHOLOGUE AFUA_2G17620)"/>
    <property type="match status" value="1"/>
</dbReference>
<gene>
    <name evidence="6" type="ORF">B0T17DRAFT_591156</name>
</gene>
<dbReference type="Pfam" id="PF13450">
    <property type="entry name" value="NAD_binding_8"/>
    <property type="match status" value="1"/>
</dbReference>
<dbReference type="Gene3D" id="2.60.40.1210">
    <property type="entry name" value="Cellobiose dehydrogenase, cytochrome domain"/>
    <property type="match status" value="1"/>
</dbReference>
<comment type="similarity">
    <text evidence="1 3">Belongs to the GMC oxidoreductase family.</text>
</comment>
<organism evidence="6 7">
    <name type="scientific">Bombardia bombarda</name>
    <dbReference type="NCBI Taxonomy" id="252184"/>
    <lineage>
        <taxon>Eukaryota</taxon>
        <taxon>Fungi</taxon>
        <taxon>Dikarya</taxon>
        <taxon>Ascomycota</taxon>
        <taxon>Pezizomycotina</taxon>
        <taxon>Sordariomycetes</taxon>
        <taxon>Sordariomycetidae</taxon>
        <taxon>Sordariales</taxon>
        <taxon>Lasiosphaeriaceae</taxon>
        <taxon>Bombardia</taxon>
    </lineage>
</organism>
<keyword evidence="3" id="KW-0274">FAD</keyword>
<evidence type="ECO:0000256" key="2">
    <source>
        <dbReference type="ARBA" id="ARBA00022729"/>
    </source>
</evidence>
<accession>A0AA40C1F5</accession>
<dbReference type="InterPro" id="IPR036188">
    <property type="entry name" value="FAD/NAD-bd_sf"/>
</dbReference>
<dbReference type="InterPro" id="IPR000172">
    <property type="entry name" value="GMC_OxRdtase_N"/>
</dbReference>
<evidence type="ECO:0000313" key="6">
    <source>
        <dbReference type="EMBL" id="KAK0621229.1"/>
    </source>
</evidence>
<evidence type="ECO:0000256" key="4">
    <source>
        <dbReference type="SAM" id="SignalP"/>
    </source>
</evidence>
<protein>
    <submittedName>
        <fullName evidence="6">Cellobiose dehydrogenase</fullName>
    </submittedName>
</protein>
<dbReference type="EMBL" id="JAULSR010000004">
    <property type="protein sequence ID" value="KAK0621229.1"/>
    <property type="molecule type" value="Genomic_DNA"/>
</dbReference>
<dbReference type="InterPro" id="IPR015920">
    <property type="entry name" value="Cellobiose_DH-like_cyt"/>
</dbReference>
<sequence>MRAATRLLGALAAVASLLPSALGQASTPTTITDAKTGIVFNTWGIANGASQTAGGFTFGVALPSNALTTDADEFIGYLQCSSKDVTNTGWCGVSLGGPMTNSLLLTAWPSSGSIYTSFRYATGYTMPDVYTGDAKLSQISSTVNATHFTLVFRCQKCLQWNQGGQTGGVSTSASFMVLGWVQAFPAPGNPTCPSQITMQQHDNGMSIFGAQLDSKAANPSYSAWAAKATTTVPETCSGPTATAIAGVPVPTGTTFDYIIVGGGAGGIPLADKLSESGKSVLLIEKGPASSGRHGGTLKPDWLVGTNLTRFDVPGLCNQIWVDSAGISCTDTDQMAGCVLGGGTAVNAGLWWKPYSLDWDYLFPTGWKSSDVAAATARVFSRIPGTDTPSKDGKLYLQEGFNALAGGLKTAGWTSVTANNVPNQKNRTYAHTAYMYSNGERGGPLATYLVTAKARPNFKLWLNTTVKRVIREGGHVTGLELEAFRSGGYQGIVNLTSITGRAILSAGTFGSAKILMRSGIGPADQLAIVKSSATDGATMVGNASWISLPVGYNLDDHLNTDTVISHPDVKFYDFYQAWTAPNTTDKNAYLNGRTGILTQAAPNIGPMFWEEIKGADGIVRQLQWTSRVEGSFDTPNGQAMTMSQYLGRGATSRGRMTITPALSTVVSDVPYLKDANDKAAVIQGIVNLQNALKSVKNLVWNYPNATTSAADYVNNMVVSYSNRRSNHWMGTAKMGTDDGRQNGGSAVVDLNTKVYGTDNLFVVDASIFPGVPATNPSSYIVVAAEQAAQRIQALPANAAIAQYGQCGGAQWTGSFVCAAPYKCLAQNSYYSQCL</sequence>
<keyword evidence="2 4" id="KW-0732">Signal</keyword>
<evidence type="ECO:0000313" key="7">
    <source>
        <dbReference type="Proteomes" id="UP001174934"/>
    </source>
</evidence>
<dbReference type="GO" id="GO:0030248">
    <property type="term" value="F:cellulose binding"/>
    <property type="evidence" value="ECO:0007669"/>
    <property type="project" value="InterPro"/>
</dbReference>
<dbReference type="CDD" id="cd09630">
    <property type="entry name" value="CDH_like_cytochrome"/>
    <property type="match status" value="1"/>
</dbReference>
<dbReference type="SUPFAM" id="SSF49344">
    <property type="entry name" value="CBD9-like"/>
    <property type="match status" value="1"/>
</dbReference>
<dbReference type="PANTHER" id="PTHR47190">
    <property type="entry name" value="DEHYDROGENASE, PUTATIVE-RELATED"/>
    <property type="match status" value="1"/>
</dbReference>
<dbReference type="InterPro" id="IPR053208">
    <property type="entry name" value="GMC_Oxidoreductase_CD"/>
</dbReference>
<dbReference type="GO" id="GO:0005576">
    <property type="term" value="C:extracellular region"/>
    <property type="evidence" value="ECO:0007669"/>
    <property type="project" value="InterPro"/>
</dbReference>
<dbReference type="PROSITE" id="PS00562">
    <property type="entry name" value="CBM1_1"/>
    <property type="match status" value="1"/>
</dbReference>
<reference evidence="6" key="1">
    <citation type="submission" date="2023-06" db="EMBL/GenBank/DDBJ databases">
        <title>Genome-scale phylogeny and comparative genomics of the fungal order Sordariales.</title>
        <authorList>
            <consortium name="Lawrence Berkeley National Laboratory"/>
            <person name="Hensen N."/>
            <person name="Bonometti L."/>
            <person name="Westerberg I."/>
            <person name="Brannstrom I.O."/>
            <person name="Guillou S."/>
            <person name="Cros-Aarteil S."/>
            <person name="Calhoun S."/>
            <person name="Haridas S."/>
            <person name="Kuo A."/>
            <person name="Mondo S."/>
            <person name="Pangilinan J."/>
            <person name="Riley R."/>
            <person name="LaButti K."/>
            <person name="Andreopoulos B."/>
            <person name="Lipzen A."/>
            <person name="Chen C."/>
            <person name="Yanf M."/>
            <person name="Daum C."/>
            <person name="Ng V."/>
            <person name="Clum A."/>
            <person name="Steindorff A."/>
            <person name="Ohm R."/>
            <person name="Martin F."/>
            <person name="Silar P."/>
            <person name="Natvig D."/>
            <person name="Lalanne C."/>
            <person name="Gautier V."/>
            <person name="Ament-velasquez S.L."/>
            <person name="Kruys A."/>
            <person name="Hutchinson M.I."/>
            <person name="Powell A.J."/>
            <person name="Barry K."/>
            <person name="Miller A.N."/>
            <person name="Grigoriev I.V."/>
            <person name="Debuchy R."/>
            <person name="Gladieux P."/>
            <person name="Thoren M.H."/>
            <person name="Johannesson H."/>
        </authorList>
    </citation>
    <scope>NUCLEOTIDE SEQUENCE</scope>
    <source>
        <strain evidence="6">SMH3391-2</strain>
    </source>
</reference>
<proteinExistence type="inferred from homology"/>
<dbReference type="Pfam" id="PF05199">
    <property type="entry name" value="GMC_oxred_C"/>
    <property type="match status" value="1"/>
</dbReference>
<name>A0AA40C1F5_9PEZI</name>
<evidence type="ECO:0000259" key="5">
    <source>
        <dbReference type="PROSITE" id="PS51164"/>
    </source>
</evidence>
<dbReference type="InterPro" id="IPR007867">
    <property type="entry name" value="GMC_OxRtase_C"/>
</dbReference>
<keyword evidence="7" id="KW-1185">Reference proteome</keyword>